<reference evidence="2" key="1">
    <citation type="submission" date="2022-11" db="UniProtKB">
        <authorList>
            <consortium name="WormBaseParasite"/>
        </authorList>
    </citation>
    <scope>IDENTIFICATION</scope>
</reference>
<evidence type="ECO:0000313" key="1">
    <source>
        <dbReference type="Proteomes" id="UP000887580"/>
    </source>
</evidence>
<proteinExistence type="predicted"/>
<dbReference type="WBParaSite" id="PS1159_v2.g12172.t1">
    <property type="protein sequence ID" value="PS1159_v2.g12172.t1"/>
    <property type="gene ID" value="PS1159_v2.g12172"/>
</dbReference>
<name>A0AC35EZ91_9BILA</name>
<protein>
    <submittedName>
        <fullName evidence="2">Carboxylesterase type B domain-containing protein</fullName>
    </submittedName>
</protein>
<dbReference type="Proteomes" id="UP000887580">
    <property type="component" value="Unplaced"/>
</dbReference>
<accession>A0AC35EZ91</accession>
<sequence>MKYFVLILFIILTLVKIYLCQIVEPTRTIDLWHPFGTSTTRKPGTAPKEDEVIVRLAIGDIVGKKNYLFDLPWTVNHDPSEVTNPELGERDPNPVPPYNNATIFSFLGLPYAMPPVSERRFKPPQQLVVLPGDSPYLAFDYRPSCAQDVESRQKVFINEPYPYLTDEDCLYLNVFTPEASKSSNLFYPVVVFFHGGNFQTGSGNEWPGHVLASRGLVVVTVNYRLGAFGFMSLGDEKTSNFGIKDQRMALQWVQQYIAAFGGDNQAVTIIGHDAGAVSAGIHMLSEESKGLFRGVVAMSGAEVSYHSIIGKAVLAYNNTIKLGRYLGCTQAVAENVWDCILQRSSDDIVEALSPAGNPPVPIEFNRYMFMPSIDGRELKAHPLWLLQNVGSGNVNIASAVPYLTGLNQHDGSEIILEDRTLGEFTNFLEVDHAYQQSWVYEYSFRHNYTMNREAIAEAIDNFYTFWPDPADVWKIREKFIELTTDTYYTAPISLSAHLHSATGSRTFMYVNNYNFSKTRENTPSQKYFPPWMGTCHECDLYLLFGFPFMPRKLLPKHFQPIEWYETDRNASYLFGAFVRQFIKKSDPNLPFTGLWPAHQPRAHWYADFNYTYGASVATVGEIKRDYRYQEVAFWNNYIPALVNYMTTTFPPWEVRERRQVVTMTIITIVLAIVLLVVTVIALSLAYCVCNREERRRFLYKQHFVRIQENNQSTQQLEMDRMSSL</sequence>
<organism evidence="1 2">
    <name type="scientific">Panagrolaimus sp. PS1159</name>
    <dbReference type="NCBI Taxonomy" id="55785"/>
    <lineage>
        <taxon>Eukaryota</taxon>
        <taxon>Metazoa</taxon>
        <taxon>Ecdysozoa</taxon>
        <taxon>Nematoda</taxon>
        <taxon>Chromadorea</taxon>
        <taxon>Rhabditida</taxon>
        <taxon>Tylenchina</taxon>
        <taxon>Panagrolaimomorpha</taxon>
        <taxon>Panagrolaimoidea</taxon>
        <taxon>Panagrolaimidae</taxon>
        <taxon>Panagrolaimus</taxon>
    </lineage>
</organism>
<evidence type="ECO:0000313" key="2">
    <source>
        <dbReference type="WBParaSite" id="PS1159_v2.g12172.t1"/>
    </source>
</evidence>